<dbReference type="InterPro" id="IPR010359">
    <property type="entry name" value="IrrE_HExxH"/>
</dbReference>
<dbReference type="PANTHER" id="PTHR43236:SF1">
    <property type="entry name" value="BLL7220 PROTEIN"/>
    <property type="match status" value="1"/>
</dbReference>
<dbReference type="PANTHER" id="PTHR43236">
    <property type="entry name" value="ANTITOXIN HIGA1"/>
    <property type="match status" value="1"/>
</dbReference>
<evidence type="ECO:0000313" key="2">
    <source>
        <dbReference type="EMBL" id="SQB33961.1"/>
    </source>
</evidence>
<dbReference type="Gene3D" id="1.10.10.2910">
    <property type="match status" value="1"/>
</dbReference>
<evidence type="ECO:0000313" key="3">
    <source>
        <dbReference type="Proteomes" id="UP000250223"/>
    </source>
</evidence>
<gene>
    <name evidence="2" type="primary">immA_2</name>
    <name evidence="2" type="ORF">NCTC13028_00840</name>
</gene>
<sequence length="151" mass="17625">MKNVIHKSVEFLVKKHKTNNPFEIASAENIIVIEEPLGSINGYYNKFVRQKMIHVNSDLSYSKQLFTCGHELGHAIHHPNANTPFLMNNTFYSINKLERQANMFAAQLLIPADIFIYYEGYSFEHISKAEYIPIELLKLRYEMLTSYYNCL</sequence>
<dbReference type="RefSeq" id="WP_096635874.1">
    <property type="nucleotide sequence ID" value="NZ_OAOH01000001.1"/>
</dbReference>
<dbReference type="Proteomes" id="UP000250223">
    <property type="component" value="Unassembled WGS sequence"/>
</dbReference>
<dbReference type="GO" id="GO:0016787">
    <property type="term" value="F:hydrolase activity"/>
    <property type="evidence" value="ECO:0007669"/>
    <property type="project" value="UniProtKB-KW"/>
</dbReference>
<name>A0A2X2W7L8_CLOCO</name>
<dbReference type="InterPro" id="IPR052345">
    <property type="entry name" value="Rad_response_metalloprotease"/>
</dbReference>
<keyword evidence="2" id="KW-0378">Hydrolase</keyword>
<dbReference type="EC" id="3.4.-.-" evidence="2"/>
<dbReference type="AlphaFoldDB" id="A0A2X2W7L8"/>
<accession>A0A2X2W7L8</accession>
<dbReference type="Pfam" id="PF06114">
    <property type="entry name" value="Peptidase_M78"/>
    <property type="match status" value="1"/>
</dbReference>
<feature type="domain" description="IrrE N-terminal-like" evidence="1">
    <location>
        <begin position="27"/>
        <end position="122"/>
    </location>
</feature>
<reference evidence="2 3" key="1">
    <citation type="submission" date="2018-06" db="EMBL/GenBank/DDBJ databases">
        <authorList>
            <consortium name="Pathogen Informatics"/>
            <person name="Doyle S."/>
        </authorList>
    </citation>
    <scope>NUCLEOTIDE SEQUENCE [LARGE SCALE GENOMIC DNA]</scope>
    <source>
        <strain evidence="2 3">NCTC13028</strain>
    </source>
</reference>
<dbReference type="EMBL" id="UAWC01000003">
    <property type="protein sequence ID" value="SQB33961.1"/>
    <property type="molecule type" value="Genomic_DNA"/>
</dbReference>
<protein>
    <submittedName>
        <fullName evidence="2">Putative Zn peptidase</fullName>
        <ecNumber evidence="2">3.4.-.-</ecNumber>
    </submittedName>
</protein>
<proteinExistence type="predicted"/>
<dbReference type="SUPFAM" id="SSF55486">
    <property type="entry name" value="Metalloproteases ('zincins'), catalytic domain"/>
    <property type="match status" value="1"/>
</dbReference>
<evidence type="ECO:0000259" key="1">
    <source>
        <dbReference type="Pfam" id="PF06114"/>
    </source>
</evidence>
<organism evidence="2 3">
    <name type="scientific">Clostridium cochlearium</name>
    <dbReference type="NCBI Taxonomy" id="1494"/>
    <lineage>
        <taxon>Bacteria</taxon>
        <taxon>Bacillati</taxon>
        <taxon>Bacillota</taxon>
        <taxon>Clostridia</taxon>
        <taxon>Eubacteriales</taxon>
        <taxon>Clostridiaceae</taxon>
        <taxon>Clostridium</taxon>
    </lineage>
</organism>